<evidence type="ECO:0000256" key="5">
    <source>
        <dbReference type="ARBA" id="ARBA00022679"/>
    </source>
</evidence>
<keyword evidence="8" id="KW-0862">Zinc</keyword>
<evidence type="ECO:0000256" key="1">
    <source>
        <dbReference type="ARBA" id="ARBA00000086"/>
    </source>
</evidence>
<evidence type="ECO:0000313" key="16">
    <source>
        <dbReference type="Proteomes" id="UP001310387"/>
    </source>
</evidence>
<reference evidence="15" key="2">
    <citation type="submission" date="2024-02" db="EMBL/GenBank/DDBJ databases">
        <authorList>
            <person name="Prathaban M."/>
            <person name="Mythili R."/>
            <person name="Sharmila Devi N."/>
            <person name="Sobanaa M."/>
            <person name="Prathiviraj R."/>
            <person name="Selvin J."/>
        </authorList>
    </citation>
    <scope>NUCLEOTIDE SEQUENCE</scope>
    <source>
        <strain evidence="15">MP1014</strain>
    </source>
</reference>
<dbReference type="Pfam" id="PF02805">
    <property type="entry name" value="Ada_Zn_binding"/>
    <property type="match status" value="1"/>
</dbReference>
<evidence type="ECO:0000256" key="13">
    <source>
        <dbReference type="ARBA" id="ARBA00023204"/>
    </source>
</evidence>
<evidence type="ECO:0000256" key="11">
    <source>
        <dbReference type="ARBA" id="ARBA00023159"/>
    </source>
</evidence>
<dbReference type="PANTHER" id="PTHR43003:SF13">
    <property type="entry name" value="DNA-3-METHYLADENINE GLYCOSYLASE 2"/>
    <property type="match status" value="1"/>
</dbReference>
<evidence type="ECO:0000259" key="14">
    <source>
        <dbReference type="PROSITE" id="PS01124"/>
    </source>
</evidence>
<dbReference type="InterPro" id="IPR010316">
    <property type="entry name" value="AlkA_N"/>
</dbReference>
<dbReference type="CDD" id="cd00056">
    <property type="entry name" value="ENDO3c"/>
    <property type="match status" value="1"/>
</dbReference>
<evidence type="ECO:0000256" key="4">
    <source>
        <dbReference type="ARBA" id="ARBA00022603"/>
    </source>
</evidence>
<dbReference type="InterPro" id="IPR011257">
    <property type="entry name" value="DNA_glycosylase"/>
</dbReference>
<evidence type="ECO:0000256" key="8">
    <source>
        <dbReference type="ARBA" id="ARBA00022833"/>
    </source>
</evidence>
<dbReference type="InterPro" id="IPR023170">
    <property type="entry name" value="HhH_base_excis_C"/>
</dbReference>
<dbReference type="InterPro" id="IPR051912">
    <property type="entry name" value="Alkylbase_DNA_Glycosylase/TA"/>
</dbReference>
<keyword evidence="11" id="KW-0010">Activator</keyword>
<dbReference type="SUPFAM" id="SSF48150">
    <property type="entry name" value="DNA-glycosylase"/>
    <property type="match status" value="1"/>
</dbReference>
<dbReference type="Proteomes" id="UP001310387">
    <property type="component" value="Unassembled WGS sequence"/>
</dbReference>
<reference evidence="15" key="1">
    <citation type="journal article" date="2024" name="Antonie Van Leeuwenhoek">
        <title>Isoptericola haloaureus sp. nov., a dimorphic actinobacterium isolated from mangrove sediments of southeast India, implicating biosaline agricultural significance through nitrogen fixation and salt tolerance genes.</title>
        <authorList>
            <person name="Prathaban M."/>
            <person name="Prathiviraj R."/>
            <person name="Ravichandran M."/>
            <person name="Natarajan S.D."/>
            <person name="Sobanaa M."/>
            <person name="Hari Krishna Kumar S."/>
            <person name="Chandrasekar V."/>
            <person name="Selvin J."/>
        </authorList>
    </citation>
    <scope>NUCLEOTIDE SEQUENCE</scope>
    <source>
        <strain evidence="15">MP1014</strain>
    </source>
</reference>
<comment type="cofactor">
    <cofactor evidence="2">
        <name>Zn(2+)</name>
        <dbReference type="ChEBI" id="CHEBI:29105"/>
    </cofactor>
</comment>
<dbReference type="Gene3D" id="1.10.10.60">
    <property type="entry name" value="Homeodomain-like"/>
    <property type="match status" value="1"/>
</dbReference>
<dbReference type="SMART" id="SM00478">
    <property type="entry name" value="ENDO3c"/>
    <property type="match status" value="1"/>
</dbReference>
<dbReference type="PROSITE" id="PS01124">
    <property type="entry name" value="HTH_ARAC_FAMILY_2"/>
    <property type="match status" value="1"/>
</dbReference>
<proteinExistence type="predicted"/>
<dbReference type="InterPro" id="IPR009057">
    <property type="entry name" value="Homeodomain-like_sf"/>
</dbReference>
<dbReference type="Gene3D" id="3.30.310.20">
    <property type="entry name" value="DNA-3-methyladenine glycosylase AlkA, N-terminal domain"/>
    <property type="match status" value="1"/>
</dbReference>
<evidence type="ECO:0000256" key="9">
    <source>
        <dbReference type="ARBA" id="ARBA00023015"/>
    </source>
</evidence>
<dbReference type="InterPro" id="IPR037046">
    <property type="entry name" value="AlkA_N_sf"/>
</dbReference>
<dbReference type="InterPro" id="IPR018060">
    <property type="entry name" value="HTH_AraC"/>
</dbReference>
<accession>A0ABU7Z9S8</accession>
<dbReference type="Gene3D" id="3.40.10.10">
    <property type="entry name" value="DNA Methylphosphotriester Repair Domain"/>
    <property type="match status" value="1"/>
</dbReference>
<evidence type="ECO:0000256" key="6">
    <source>
        <dbReference type="ARBA" id="ARBA00022723"/>
    </source>
</evidence>
<keyword evidence="5" id="KW-0808">Transferase</keyword>
<sequence length="509" mass="53365">MPATTDTRWTERYRAIAARDARFDGQFVTAVRSTGIYCRPSCPARTPKPENVTFYLTSAAAHHAGYRACKRCLPEASPGTPAWDLRGDATGRAMRLVADGVVDREGVAGLAARLGYSTRHLHRLLRAELGAGPLTLARAQRAQTARTLLTGTDLPVADVAFAAGFGSIRQLNDTVRAVYATTPTALRSRRSVRPGTVSGAGTEGDRVHLDLTLPVREPFDAAGTIAYLAARAVDGAESATVHDDAARYARTLHLPHGPGAVAVTAGPAVGPGRLAAHLELASLQDVATAVARVRRLLDLDADPVAVDTALATDPALAPSVAATPGVRMPGAADPHEIVVRAVVGQQISVAAARTHLNRLAAAAGTPYRSTVAGLTRLFPTAAQVAADDGASLALPARQRRTVVATADALADGTLAVDLGADADELRAALEARHGIGPWTSGYVTLRVLGRPDVWLDGDAALRTGARRLGLPDDRAALATRADRWAPWRSYAARHVWRAAAAPVDERTTA</sequence>
<organism evidence="15 16">
    <name type="scientific">Isoptericola haloaureus</name>
    <dbReference type="NCBI Taxonomy" id="1542902"/>
    <lineage>
        <taxon>Bacteria</taxon>
        <taxon>Bacillati</taxon>
        <taxon>Actinomycetota</taxon>
        <taxon>Actinomycetes</taxon>
        <taxon>Micrococcales</taxon>
        <taxon>Promicromonosporaceae</taxon>
        <taxon>Isoptericola</taxon>
    </lineage>
</organism>
<evidence type="ECO:0000256" key="7">
    <source>
        <dbReference type="ARBA" id="ARBA00022763"/>
    </source>
</evidence>
<keyword evidence="12" id="KW-0804">Transcription</keyword>
<feature type="domain" description="HTH araC/xylS-type" evidence="14">
    <location>
        <begin position="91"/>
        <end position="189"/>
    </location>
</feature>
<dbReference type="PROSITE" id="PS00041">
    <property type="entry name" value="HTH_ARAC_FAMILY_1"/>
    <property type="match status" value="1"/>
</dbReference>
<evidence type="ECO:0000256" key="3">
    <source>
        <dbReference type="ARBA" id="ARBA00012000"/>
    </source>
</evidence>
<name>A0ABU7Z9S8_9MICO</name>
<dbReference type="Pfam" id="PF06029">
    <property type="entry name" value="AlkA_N"/>
    <property type="match status" value="1"/>
</dbReference>
<keyword evidence="6" id="KW-0479">Metal-binding</keyword>
<dbReference type="EC" id="3.2.2.21" evidence="3"/>
<dbReference type="Gene3D" id="1.10.340.30">
    <property type="entry name" value="Hypothetical protein, domain 2"/>
    <property type="match status" value="1"/>
</dbReference>
<dbReference type="SUPFAM" id="SSF57884">
    <property type="entry name" value="Ada DNA repair protein, N-terminal domain (N-Ada 10)"/>
    <property type="match status" value="1"/>
</dbReference>
<keyword evidence="10" id="KW-0238">DNA-binding</keyword>
<dbReference type="SMART" id="SM01009">
    <property type="entry name" value="AlkA_N"/>
    <property type="match status" value="1"/>
</dbReference>
<dbReference type="Pfam" id="PF12833">
    <property type="entry name" value="HTH_18"/>
    <property type="match status" value="1"/>
</dbReference>
<evidence type="ECO:0000256" key="12">
    <source>
        <dbReference type="ARBA" id="ARBA00023163"/>
    </source>
</evidence>
<keyword evidence="7" id="KW-0227">DNA damage</keyword>
<dbReference type="InterPro" id="IPR003265">
    <property type="entry name" value="HhH-GPD_domain"/>
</dbReference>
<evidence type="ECO:0000256" key="10">
    <source>
        <dbReference type="ARBA" id="ARBA00023125"/>
    </source>
</evidence>
<dbReference type="SUPFAM" id="SSF46689">
    <property type="entry name" value="Homeodomain-like"/>
    <property type="match status" value="1"/>
</dbReference>
<dbReference type="EMBL" id="JBAGLP010000118">
    <property type="protein sequence ID" value="MEG3616284.1"/>
    <property type="molecule type" value="Genomic_DNA"/>
</dbReference>
<comment type="catalytic activity">
    <reaction evidence="1">
        <text>Hydrolysis of alkylated DNA, releasing 3-methyladenine, 3-methylguanine, 7-methylguanine and 7-methyladenine.</text>
        <dbReference type="EC" id="3.2.2.21"/>
    </reaction>
</comment>
<dbReference type="InterPro" id="IPR004026">
    <property type="entry name" value="Ada_DNA_repair_Zn-bd"/>
</dbReference>
<evidence type="ECO:0000256" key="2">
    <source>
        <dbReference type="ARBA" id="ARBA00001947"/>
    </source>
</evidence>
<keyword evidence="16" id="KW-1185">Reference proteome</keyword>
<dbReference type="SUPFAM" id="SSF55945">
    <property type="entry name" value="TATA-box binding protein-like"/>
    <property type="match status" value="1"/>
</dbReference>
<dbReference type="InterPro" id="IPR018062">
    <property type="entry name" value="HTH_AraC-typ_CS"/>
</dbReference>
<keyword evidence="13" id="KW-0234">DNA repair</keyword>
<protein>
    <recommendedName>
        <fullName evidence="3">DNA-3-methyladenine glycosylase II</fullName>
        <ecNumber evidence="3">3.2.2.21</ecNumber>
    </recommendedName>
</protein>
<dbReference type="Gene3D" id="1.10.1670.10">
    <property type="entry name" value="Helix-hairpin-Helix base-excision DNA repair enzymes (C-terminal)"/>
    <property type="match status" value="1"/>
</dbReference>
<dbReference type="SMART" id="SM00342">
    <property type="entry name" value="HTH_ARAC"/>
    <property type="match status" value="1"/>
</dbReference>
<comment type="caution">
    <text evidence="15">The sequence shown here is derived from an EMBL/GenBank/DDBJ whole genome shotgun (WGS) entry which is preliminary data.</text>
</comment>
<dbReference type="PANTHER" id="PTHR43003">
    <property type="entry name" value="DNA-3-METHYLADENINE GLYCOSYLASE"/>
    <property type="match status" value="1"/>
</dbReference>
<gene>
    <name evidence="15" type="ORF">V5O49_14225</name>
</gene>
<keyword evidence="4" id="KW-0489">Methyltransferase</keyword>
<evidence type="ECO:0000313" key="15">
    <source>
        <dbReference type="EMBL" id="MEG3616284.1"/>
    </source>
</evidence>
<dbReference type="InterPro" id="IPR035451">
    <property type="entry name" value="Ada-like_dom_sf"/>
</dbReference>
<dbReference type="RefSeq" id="WP_332902773.1">
    <property type="nucleotide sequence ID" value="NZ_JBAGLP010000118.1"/>
</dbReference>
<keyword evidence="9" id="KW-0805">Transcription regulation</keyword>